<keyword evidence="1" id="KW-1133">Transmembrane helix</keyword>
<dbReference type="STRING" id="327505.A0A2H3G9D3"/>
<feature type="transmembrane region" description="Helical" evidence="1">
    <location>
        <begin position="102"/>
        <end position="120"/>
    </location>
</feature>
<gene>
    <name evidence="2" type="ORF">AU210_016033</name>
</gene>
<accession>A0A2H3G9D3</accession>
<feature type="transmembrane region" description="Helical" evidence="1">
    <location>
        <begin position="140"/>
        <end position="158"/>
    </location>
</feature>
<name>A0A2H3G9D3_FUSOX</name>
<sequence length="172" mass="18496">MADMSKPIGTDAKVSVEIDPSAPGTIVRILLAAESAFNIFSAIPMIFHAEEALGRMYLSDDPAAVLHAAPVMQLLGISLAAMTVPIVLAIPNKAGAVEKRRTTYQMLASFEALALPVLFWQARISGEASSRLYPSKLTGSFGLAMGVALGFRVFVLLMKPEWMGKYRAKRIG</sequence>
<dbReference type="EMBL" id="MABQ02000012">
    <property type="protein sequence ID" value="PCD22243.1"/>
    <property type="molecule type" value="Genomic_DNA"/>
</dbReference>
<dbReference type="Proteomes" id="UP000219602">
    <property type="component" value="Chromosome RC"/>
</dbReference>
<evidence type="ECO:0000313" key="3">
    <source>
        <dbReference type="Proteomes" id="UP000219602"/>
    </source>
</evidence>
<keyword evidence="1" id="KW-0812">Transmembrane</keyword>
<dbReference type="AlphaFoldDB" id="A0A2H3G9D3"/>
<evidence type="ECO:0000313" key="2">
    <source>
        <dbReference type="EMBL" id="PCD22243.1"/>
    </source>
</evidence>
<feature type="transmembrane region" description="Helical" evidence="1">
    <location>
        <begin position="29"/>
        <end position="47"/>
    </location>
</feature>
<keyword evidence="1" id="KW-0472">Membrane</keyword>
<comment type="caution">
    <text evidence="2">The sequence shown here is derived from an EMBL/GenBank/DDBJ whole genome shotgun (WGS) entry which is preliminary data.</text>
</comment>
<organism evidence="2 3">
    <name type="scientific">Fusarium oxysporum f. sp. radicis-cucumerinum</name>
    <dbReference type="NCBI Taxonomy" id="327505"/>
    <lineage>
        <taxon>Eukaryota</taxon>
        <taxon>Fungi</taxon>
        <taxon>Dikarya</taxon>
        <taxon>Ascomycota</taxon>
        <taxon>Pezizomycotina</taxon>
        <taxon>Sordariomycetes</taxon>
        <taxon>Hypocreomycetidae</taxon>
        <taxon>Hypocreales</taxon>
        <taxon>Nectriaceae</taxon>
        <taxon>Fusarium</taxon>
        <taxon>Fusarium oxysporum species complex</taxon>
    </lineage>
</organism>
<reference evidence="2 3" key="1">
    <citation type="journal article" date="2016" name="Environ. Microbiol.">
        <title>Effector profiles distinguish formae speciales of Fusarium oxysporum.</title>
        <authorList>
            <person name="van Dam P."/>
            <person name="Fokkens L."/>
            <person name="Schmidt S.M."/>
            <person name="Linmans J.H."/>
            <person name="Kistler H.C."/>
            <person name="Ma L.J."/>
            <person name="Rep M."/>
        </authorList>
    </citation>
    <scope>NUCLEOTIDE SEQUENCE [LARGE SCALE GENOMIC DNA]</scope>
    <source>
        <strain evidence="2 3">Forc016</strain>
    </source>
</reference>
<evidence type="ECO:0000256" key="1">
    <source>
        <dbReference type="SAM" id="Phobius"/>
    </source>
</evidence>
<proteinExistence type="predicted"/>
<reference evidence="2 3" key="2">
    <citation type="journal article" date="2017" name="Sci. Rep.">
        <title>A mobile pathogenicity chromosome in Fusarium oxysporum for infection of multiple cucurbit species.</title>
        <authorList>
            <person name="van Dam P."/>
            <person name="Fokkens L."/>
            <person name="Ayukawa Y."/>
            <person name="van der Gragt M."/>
            <person name="Ter Horst A."/>
            <person name="Brankovics B."/>
            <person name="Houterman P.M."/>
            <person name="Arie T."/>
            <person name="Rep M."/>
        </authorList>
    </citation>
    <scope>NUCLEOTIDE SEQUENCE [LARGE SCALE GENOMIC DNA]</scope>
    <source>
        <strain evidence="2 3">Forc016</strain>
    </source>
</reference>
<protein>
    <submittedName>
        <fullName evidence="2">Uncharacterized protein</fullName>
    </submittedName>
</protein>
<feature type="transmembrane region" description="Helical" evidence="1">
    <location>
        <begin position="67"/>
        <end position="90"/>
    </location>
</feature>